<keyword evidence="2 4" id="KW-0560">Oxidoreductase</keyword>
<protein>
    <submittedName>
        <fullName evidence="7">Uncharacterized protein</fullName>
    </submittedName>
</protein>
<dbReference type="InterPro" id="IPR046346">
    <property type="entry name" value="Aminoacid_DH-like_N_sf"/>
</dbReference>
<evidence type="ECO:0000256" key="2">
    <source>
        <dbReference type="ARBA" id="ARBA00023002"/>
    </source>
</evidence>
<dbReference type="FunFam" id="3.40.50.10860:FF:000010">
    <property type="entry name" value="Leucine dehydrogenase"/>
    <property type="match status" value="1"/>
</dbReference>
<name>W4MBA6_9BACT</name>
<dbReference type="HOGENOM" id="CLU_106959_0_0_7"/>
<feature type="domain" description="Glutamate/phenylalanine/leucine/valine/L-tryptophan dehydrogenase C-terminal" evidence="5">
    <location>
        <begin position="148"/>
        <end position="199"/>
    </location>
</feature>
<dbReference type="InterPro" id="IPR006096">
    <property type="entry name" value="Glu/Leu/Phe/Val/Trp_DH_C"/>
</dbReference>
<organism evidence="7 8">
    <name type="scientific">Candidatus Entotheonella gemina</name>
    <dbReference type="NCBI Taxonomy" id="1429439"/>
    <lineage>
        <taxon>Bacteria</taxon>
        <taxon>Pseudomonadati</taxon>
        <taxon>Nitrospinota/Tectimicrobiota group</taxon>
        <taxon>Candidatus Tectimicrobiota</taxon>
        <taxon>Candidatus Entotheonellia</taxon>
        <taxon>Candidatus Entotheonellales</taxon>
        <taxon>Candidatus Entotheonellaceae</taxon>
        <taxon>Candidatus Entotheonella</taxon>
    </lineage>
</organism>
<dbReference type="Gene3D" id="3.40.50.720">
    <property type="entry name" value="NAD(P)-binding Rossmann-like Domain"/>
    <property type="match status" value="1"/>
</dbReference>
<keyword evidence="3" id="KW-0520">NAD</keyword>
<evidence type="ECO:0000313" key="7">
    <source>
        <dbReference type="EMBL" id="ETX07181.1"/>
    </source>
</evidence>
<dbReference type="InterPro" id="IPR006095">
    <property type="entry name" value="Glu/Leu/Phe/Val/Trp_DH"/>
</dbReference>
<evidence type="ECO:0000256" key="4">
    <source>
        <dbReference type="RuleBase" id="RU004417"/>
    </source>
</evidence>
<dbReference type="Gene3D" id="3.40.50.10860">
    <property type="entry name" value="Leucine Dehydrogenase, chain A, domain 1"/>
    <property type="match status" value="1"/>
</dbReference>
<dbReference type="SUPFAM" id="SSF51735">
    <property type="entry name" value="NAD(P)-binding Rossmann-fold domains"/>
    <property type="match status" value="1"/>
</dbReference>
<accession>W4MBA6</accession>
<dbReference type="Pfam" id="PF00208">
    <property type="entry name" value="ELFV_dehydrog"/>
    <property type="match status" value="1"/>
</dbReference>
<dbReference type="EMBL" id="AZHX01000509">
    <property type="protein sequence ID" value="ETX07181.1"/>
    <property type="molecule type" value="Genomic_DNA"/>
</dbReference>
<dbReference type="SUPFAM" id="SSF53223">
    <property type="entry name" value="Aminoacid dehydrogenase-like, N-terminal domain"/>
    <property type="match status" value="1"/>
</dbReference>
<dbReference type="InterPro" id="IPR006097">
    <property type="entry name" value="Glu/Leu/Phe/Val/Trp_DH_dimer"/>
</dbReference>
<feature type="non-terminal residue" evidence="7">
    <location>
        <position position="226"/>
    </location>
</feature>
<dbReference type="AlphaFoldDB" id="W4MBA6"/>
<dbReference type="InterPro" id="IPR036291">
    <property type="entry name" value="NAD(P)-bd_dom_sf"/>
</dbReference>
<evidence type="ECO:0000259" key="5">
    <source>
        <dbReference type="Pfam" id="PF00208"/>
    </source>
</evidence>
<evidence type="ECO:0000256" key="1">
    <source>
        <dbReference type="ARBA" id="ARBA00006382"/>
    </source>
</evidence>
<dbReference type="GO" id="GO:0016639">
    <property type="term" value="F:oxidoreductase activity, acting on the CH-NH2 group of donors, NAD or NADP as acceptor"/>
    <property type="evidence" value="ECO:0007669"/>
    <property type="project" value="InterPro"/>
</dbReference>
<evidence type="ECO:0000313" key="8">
    <source>
        <dbReference type="Proteomes" id="UP000019140"/>
    </source>
</evidence>
<proteinExistence type="inferred from homology"/>
<dbReference type="PANTHER" id="PTHR42722:SF1">
    <property type="entry name" value="VALINE DEHYDROGENASE"/>
    <property type="match status" value="1"/>
</dbReference>
<evidence type="ECO:0000259" key="6">
    <source>
        <dbReference type="Pfam" id="PF02812"/>
    </source>
</evidence>
<dbReference type="Proteomes" id="UP000019140">
    <property type="component" value="Unassembled WGS sequence"/>
</dbReference>
<comment type="caution">
    <text evidence="7">The sequence shown here is derived from an EMBL/GenBank/DDBJ whole genome shotgun (WGS) entry which is preliminary data.</text>
</comment>
<dbReference type="PANTHER" id="PTHR42722">
    <property type="entry name" value="LEUCINE DEHYDROGENASE"/>
    <property type="match status" value="1"/>
</dbReference>
<dbReference type="InterPro" id="IPR016211">
    <property type="entry name" value="Glu/Phe/Leu/Val/Trp_DH_bac/arc"/>
</dbReference>
<feature type="domain" description="Glutamate/phenylalanine/leucine/valine/L-tryptophan dehydrogenase dimerisation" evidence="6">
    <location>
        <begin position="14"/>
        <end position="130"/>
    </location>
</feature>
<dbReference type="PRINTS" id="PR00082">
    <property type="entry name" value="GLFDHDRGNASE"/>
</dbReference>
<gene>
    <name evidence="7" type="ORF">ETSY2_12710</name>
</gene>
<dbReference type="Pfam" id="PF02812">
    <property type="entry name" value="ELFV_dehydrog_N"/>
    <property type="match status" value="1"/>
</dbReference>
<comment type="similarity">
    <text evidence="1 4">Belongs to the Glu/Leu/Phe/Val dehydrogenases family.</text>
</comment>
<sequence length="226" mass="24375">MKLTAIPVEGYEKVVRCDDSDSGLTAFIAVHDTTLGPALGGVRMWPYESWQEALTDVKRLAQGMTYKSAVAGTGLGGGKAVVIGDPKRHKSVSLLRAMGRFIHTFNGSYVAAEDVGMNESDMEVIREETPHVTGLPQRYGSSGNPAPFTAFGVFLGMQVCLERHLHTDRFEGVRVAVQGCGNVAGFLCQHLHEAGAQLMVADVDTAKTARFAERYGARVVAPETIY</sequence>
<reference evidence="7 8" key="1">
    <citation type="journal article" date="2014" name="Nature">
        <title>An environmental bacterial taxon with a large and distinct metabolic repertoire.</title>
        <authorList>
            <person name="Wilson M.C."/>
            <person name="Mori T."/>
            <person name="Ruckert C."/>
            <person name="Uria A.R."/>
            <person name="Helf M.J."/>
            <person name="Takada K."/>
            <person name="Gernert C."/>
            <person name="Steffens U.A."/>
            <person name="Heycke N."/>
            <person name="Schmitt S."/>
            <person name="Rinke C."/>
            <person name="Helfrich E.J."/>
            <person name="Brachmann A.O."/>
            <person name="Gurgui C."/>
            <person name="Wakimoto T."/>
            <person name="Kracht M."/>
            <person name="Crusemann M."/>
            <person name="Hentschel U."/>
            <person name="Abe I."/>
            <person name="Matsunaga S."/>
            <person name="Kalinowski J."/>
            <person name="Takeyama H."/>
            <person name="Piel J."/>
        </authorList>
    </citation>
    <scope>NUCLEOTIDE SEQUENCE [LARGE SCALE GENOMIC DNA]</scope>
    <source>
        <strain evidence="8">TSY2</strain>
    </source>
</reference>
<keyword evidence="8" id="KW-1185">Reference proteome</keyword>
<evidence type="ECO:0000256" key="3">
    <source>
        <dbReference type="ARBA" id="ARBA00023027"/>
    </source>
</evidence>
<dbReference type="GO" id="GO:0006520">
    <property type="term" value="P:amino acid metabolic process"/>
    <property type="evidence" value="ECO:0007669"/>
    <property type="project" value="InterPro"/>
</dbReference>